<keyword evidence="3" id="KW-1185">Reference proteome</keyword>
<accession>A0AAW1WH81</accession>
<dbReference type="PANTHER" id="PTHR13587:SF7">
    <property type="entry name" value="INTEGRATOR COMPLEX SUBUNIT 3"/>
    <property type="match status" value="1"/>
</dbReference>
<dbReference type="Proteomes" id="UP001457282">
    <property type="component" value="Unassembled WGS sequence"/>
</dbReference>
<proteinExistence type="predicted"/>
<name>A0AAW1WH81_RUBAR</name>
<dbReference type="AlphaFoldDB" id="A0AAW1WH81"/>
<gene>
    <name evidence="2" type="ORF">M0R45_031063</name>
</gene>
<sequence length="186" mass="20443">MNIEPAMLLMVYSIPRYIDVTHTLLEFLFLLVDSYDVEHKDSMAKGVSSSFSVLVKKGVIRSLDVLTSCDALSRVMKERLVRFLSDLQQAHFPGHLVCSGNSSCMGTPLSPEHQPQCSPGERFSTMSSDTSVMISDDAAPWSISVMASNDQIRSVENLIERLGEATEKSGPPDLCALEELLLSFVA</sequence>
<dbReference type="Pfam" id="PF10189">
    <property type="entry name" value="Ints3_N"/>
    <property type="match status" value="1"/>
</dbReference>
<dbReference type="InterPro" id="IPR045334">
    <property type="entry name" value="INTS3"/>
</dbReference>
<dbReference type="PANTHER" id="PTHR13587">
    <property type="entry name" value="INTEGRATOR COMPLEX SUBUNIT 3"/>
    <property type="match status" value="1"/>
</dbReference>
<reference evidence="2 3" key="1">
    <citation type="journal article" date="2023" name="G3 (Bethesda)">
        <title>A chromosome-length genome assembly and annotation of blackberry (Rubus argutus, cv. 'Hillquist').</title>
        <authorList>
            <person name="Bruna T."/>
            <person name="Aryal R."/>
            <person name="Dudchenko O."/>
            <person name="Sargent D.J."/>
            <person name="Mead D."/>
            <person name="Buti M."/>
            <person name="Cavallini A."/>
            <person name="Hytonen T."/>
            <person name="Andres J."/>
            <person name="Pham M."/>
            <person name="Weisz D."/>
            <person name="Mascagni F."/>
            <person name="Usai G."/>
            <person name="Natali L."/>
            <person name="Bassil N."/>
            <person name="Fernandez G.E."/>
            <person name="Lomsadze A."/>
            <person name="Armour M."/>
            <person name="Olukolu B."/>
            <person name="Poorten T."/>
            <person name="Britton C."/>
            <person name="Davik J."/>
            <person name="Ashrafi H."/>
            <person name="Aiden E.L."/>
            <person name="Borodovsky M."/>
            <person name="Worthington M."/>
        </authorList>
    </citation>
    <scope>NUCLEOTIDE SEQUENCE [LARGE SCALE GENOMIC DNA]</scope>
    <source>
        <strain evidence="2">PI 553951</strain>
    </source>
</reference>
<evidence type="ECO:0000259" key="1">
    <source>
        <dbReference type="Pfam" id="PF10189"/>
    </source>
</evidence>
<organism evidence="2 3">
    <name type="scientific">Rubus argutus</name>
    <name type="common">Southern blackberry</name>
    <dbReference type="NCBI Taxonomy" id="59490"/>
    <lineage>
        <taxon>Eukaryota</taxon>
        <taxon>Viridiplantae</taxon>
        <taxon>Streptophyta</taxon>
        <taxon>Embryophyta</taxon>
        <taxon>Tracheophyta</taxon>
        <taxon>Spermatophyta</taxon>
        <taxon>Magnoliopsida</taxon>
        <taxon>eudicotyledons</taxon>
        <taxon>Gunneridae</taxon>
        <taxon>Pentapetalae</taxon>
        <taxon>rosids</taxon>
        <taxon>fabids</taxon>
        <taxon>Rosales</taxon>
        <taxon>Rosaceae</taxon>
        <taxon>Rosoideae</taxon>
        <taxon>Rosoideae incertae sedis</taxon>
        <taxon>Rubus</taxon>
    </lineage>
</organism>
<dbReference type="GO" id="GO:0005737">
    <property type="term" value="C:cytoplasm"/>
    <property type="evidence" value="ECO:0007669"/>
    <property type="project" value="TreeGrafter"/>
</dbReference>
<protein>
    <recommendedName>
        <fullName evidence="1">Integrator complex subunit 3 N-terminal domain-containing protein</fullName>
    </recommendedName>
</protein>
<dbReference type="InterPro" id="IPR019333">
    <property type="entry name" value="INTS3_N"/>
</dbReference>
<feature type="domain" description="Integrator complex subunit 3 N-terminal" evidence="1">
    <location>
        <begin position="1"/>
        <end position="80"/>
    </location>
</feature>
<dbReference type="EMBL" id="JBEDUW010000006">
    <property type="protein sequence ID" value="KAK9922605.1"/>
    <property type="molecule type" value="Genomic_DNA"/>
</dbReference>
<evidence type="ECO:0000313" key="2">
    <source>
        <dbReference type="EMBL" id="KAK9922605.1"/>
    </source>
</evidence>
<comment type="caution">
    <text evidence="2">The sequence shown here is derived from an EMBL/GenBank/DDBJ whole genome shotgun (WGS) entry which is preliminary data.</text>
</comment>
<evidence type="ECO:0000313" key="3">
    <source>
        <dbReference type="Proteomes" id="UP001457282"/>
    </source>
</evidence>